<dbReference type="Proteomes" id="UP000824540">
    <property type="component" value="Unassembled WGS sequence"/>
</dbReference>
<evidence type="ECO:0000313" key="3">
    <source>
        <dbReference type="Proteomes" id="UP000824540"/>
    </source>
</evidence>
<name>A0A8T2PW93_9TELE</name>
<evidence type="ECO:0000313" key="2">
    <source>
        <dbReference type="EMBL" id="KAG9355717.1"/>
    </source>
</evidence>
<sequence>MDSDTDKCSATINSEREPHCYSRGWCGRGRAQTPIWRHASCPGFQQGRMSCITLSAALNESLEIPPELSEKDERGGHIRQHKPGQGYQSSWPQGRHRAMGRSRSAQVIFIQRLSEVLSFCPPSCAPVAHFTSCRLDFEMRLAFGAWAISAEHVVWVTAYGPYDFTGPHVAAHCPSSL</sequence>
<proteinExistence type="predicted"/>
<dbReference type="AlphaFoldDB" id="A0A8T2PW93"/>
<feature type="region of interest" description="Disordered" evidence="1">
    <location>
        <begin position="67"/>
        <end position="96"/>
    </location>
</feature>
<protein>
    <submittedName>
        <fullName evidence="2">Uncharacterized protein</fullName>
    </submittedName>
</protein>
<reference evidence="2" key="1">
    <citation type="thesis" date="2021" institute="BYU ScholarsArchive" country="Provo, UT, USA">
        <title>Applications of and Algorithms for Genome Assembly and Genomic Analyses with an Emphasis on Marine Teleosts.</title>
        <authorList>
            <person name="Pickett B.D."/>
        </authorList>
    </citation>
    <scope>NUCLEOTIDE SEQUENCE</scope>
    <source>
        <strain evidence="2">HI-2016</strain>
    </source>
</reference>
<gene>
    <name evidence="2" type="ORF">JZ751_000555</name>
</gene>
<comment type="caution">
    <text evidence="2">The sequence shown here is derived from an EMBL/GenBank/DDBJ whole genome shotgun (WGS) entry which is preliminary data.</text>
</comment>
<keyword evidence="3" id="KW-1185">Reference proteome</keyword>
<accession>A0A8T2PW93</accession>
<dbReference type="EMBL" id="JAFBMS010000001">
    <property type="protein sequence ID" value="KAG9355717.1"/>
    <property type="molecule type" value="Genomic_DNA"/>
</dbReference>
<organism evidence="2 3">
    <name type="scientific">Albula glossodonta</name>
    <name type="common">roundjaw bonefish</name>
    <dbReference type="NCBI Taxonomy" id="121402"/>
    <lineage>
        <taxon>Eukaryota</taxon>
        <taxon>Metazoa</taxon>
        <taxon>Chordata</taxon>
        <taxon>Craniata</taxon>
        <taxon>Vertebrata</taxon>
        <taxon>Euteleostomi</taxon>
        <taxon>Actinopterygii</taxon>
        <taxon>Neopterygii</taxon>
        <taxon>Teleostei</taxon>
        <taxon>Albuliformes</taxon>
        <taxon>Albulidae</taxon>
        <taxon>Albula</taxon>
    </lineage>
</organism>
<evidence type="ECO:0000256" key="1">
    <source>
        <dbReference type="SAM" id="MobiDB-lite"/>
    </source>
</evidence>